<dbReference type="Proteomes" id="UP000000437">
    <property type="component" value="Chromosome 1"/>
</dbReference>
<keyword evidence="1" id="KW-1185">Reference proteome</keyword>
<dbReference type="ZFIN" id="ZDB-GENE-070619-5">
    <property type="gene designation" value="mtus1b"/>
</dbReference>
<protein>
    <submittedName>
        <fullName evidence="2">Uncharacterized protein mtus1b isoform X1</fullName>
    </submittedName>
</protein>
<evidence type="ECO:0000313" key="1">
    <source>
        <dbReference type="Proteomes" id="UP000000437"/>
    </source>
</evidence>
<dbReference type="InterPro" id="IPR051293">
    <property type="entry name" value="MTUS1/CCDC69"/>
</dbReference>
<dbReference type="AGR" id="ZFIN:ZDB-GENE-070619-5"/>
<name>A0A8M1QQM1_DANRE</name>
<dbReference type="GO" id="GO:0005634">
    <property type="term" value="C:nucleus"/>
    <property type="evidence" value="ECO:0007669"/>
    <property type="project" value="UniProtKB-SubCell"/>
</dbReference>
<dbReference type="PANTHER" id="PTHR24200:SF7">
    <property type="entry name" value="MICROTUBULE-ASSOCIATED TUMOR SUPPRESSOR 1"/>
    <property type="match status" value="1"/>
</dbReference>
<dbReference type="PANTHER" id="PTHR24200">
    <property type="entry name" value="TOUCAN, ISOFORM A"/>
    <property type="match status" value="1"/>
</dbReference>
<organism evidence="1 2">
    <name type="scientific">Danio rerio</name>
    <name type="common">Zebrafish</name>
    <name type="synonym">Brachydanio rerio</name>
    <dbReference type="NCBI Taxonomy" id="7955"/>
    <lineage>
        <taxon>Eukaryota</taxon>
        <taxon>Metazoa</taxon>
        <taxon>Chordata</taxon>
        <taxon>Craniata</taxon>
        <taxon>Vertebrata</taxon>
        <taxon>Euteleostomi</taxon>
        <taxon>Actinopterygii</taxon>
        <taxon>Neopterygii</taxon>
        <taxon>Teleostei</taxon>
        <taxon>Ostariophysi</taxon>
        <taxon>Cypriniformes</taxon>
        <taxon>Danionidae</taxon>
        <taxon>Danioninae</taxon>
        <taxon>Danio</taxon>
    </lineage>
</organism>
<accession>A0A8M1QQM1</accession>
<dbReference type="KEGG" id="dre:557250"/>
<proteinExistence type="predicted"/>
<evidence type="ECO:0000313" key="2">
    <source>
        <dbReference type="RefSeq" id="XP_001919969.5"/>
    </source>
</evidence>
<gene>
    <name evidence="2 3" type="primary">mtus1b</name>
</gene>
<dbReference type="OrthoDB" id="10038993at2759"/>
<dbReference type="CTD" id="557250"/>
<dbReference type="RefSeq" id="XP_001919969.5">
    <property type="nucleotide sequence ID" value="XM_001919934.9"/>
</dbReference>
<sequence>MIKSQSSYLMELPTNISELPPPVLPNRPQHELCLLLRSNEHNNIAFNSESSSLSSSSISLLYDRGETSPDSVRSLSSLSSVRTDSPLDVDMPEAEMGKVMANSDDSGIQSPDCRPDYAEDNDNSVSVYLDANEDCWTDNDNHNVTSVVSQKVSQTDGDDTSLCSSENGDDDTKDEEEEEDSFLSLVSVEVMMKSQVGVSALEGSTVSQVAIPNTGLQDTSEDLQSDVSKGCLLNKTNREVVYEKGEVSLAIQEIDVVNETFASPESSEDINVSSFIIGTRSILKDDIQQHSDEHPEDVSKMDVVFEPNEEVVHKKGEDSVESPLAIQDMDVMRETGVFSEGTETNEVSSLIADNKNVTSCLSVSKDDNQPRANGQQSEMVTCIVPNIEVVHKKEEYFVELPLAIQDTDVINETVELNMEVVHEKGYSSTESIQETNVINETMVSTQNKDSNNAASSLLKEEYQPKPMLKMAAGNESNNKVVHKKGETSIDPIPFKEIMVSPKKSQANKTSTPIIGTVKIASSCSKDDNQPKANGQQSELATFAEQNMEVVHENGESSVESIQETNIINETMMSPENPEDNNITGTKNAASSLLKESNQPKPKDQPENVSKMATVNEAVPNKEESSAGAIQFKETIASPENSQANKTSTAIIGTKKVASSCSKEDNQPKSTAKKINDLAGHVLVKPIQTKATKPEAKRFPRPDLRNVKAKIISRAASSPRSANPLKTNTVQSGSGNVHESRKVEDKAVGKRSRSSSNHTRGNETRSAEVVSSGDGENDANTLFLPTQGREATMKSESASSTDFKDEGEPQLEKETSKSPSKTVSSNLGPSLGTNSTSSSGSPEGRPKPSNRPTGSLGPAGGRVLQPAGIPRMRSTDRPTVLISPPSVSSSPSKAPQRTASSKLPVKGSPTSPSSSSPGSTISESNSTAVNKVLVEVPKSEEKSLKQSPTSQTQGKSLVSKPASGHRSRASSTTTKPAAVSVGLKAPAVINHVTAKNNQNALHRSGSTRPTRSASAAVDKSSKGSKAAGPTAGRTPQHSPACQAGPVEEEEEREDLRLQNEKKNQCILHLRKLIANGNRRLEALALVVQHIFSERESAIKQREELSVQINNLREQLSNSVSCCEQLEKEKEEVRVTLEALFQKLQEQHQSELQQLEERLKDFYSAEWDKTHEAYQREADKCRVLMQQQVEDVRYKQEALRKQQEAAHTEQIATLKHEHETSLTELKKAHENDMQELDKTLKESEAMLNEKIETLTAENEALKERLREEQEWRRAAADKSQKDAHTLYLEQELESLRAVLEIKTNQIHQKDKKLMQMDKLIDDNLKLEECLNKVQQENEDYKARMDKHAALSRQLSTEQAMLQQTLQKESKVNKRLSMENEELLWKLHNGDLCSPRRLSPSSPFPSPRNSGSFSTAPISPR</sequence>
<reference evidence="2" key="1">
    <citation type="submission" date="2025-08" db="UniProtKB">
        <authorList>
            <consortium name="RefSeq"/>
        </authorList>
    </citation>
    <scope>IDENTIFICATION</scope>
    <source>
        <strain evidence="2">Tuebingen</strain>
        <tissue evidence="2">Fibroblasts and whole tissue</tissue>
    </source>
</reference>
<evidence type="ECO:0000313" key="3">
    <source>
        <dbReference type="ZFIN" id="ZDB-GENE-070619-5"/>
    </source>
</evidence>